<proteinExistence type="predicted"/>
<sequence length="101" mass="12088">MVFYEKEMVSRRNAAIEEEQELHPRVASMVKRTKEMQKQMEKEISKKDEPGTYRWKAEPTDGKQNLQIERRTYRLKAEPTDGKQNLQIESRTYRLKAEPTD</sequence>
<organism evidence="2 3">
    <name type="scientific">Dreissena polymorpha</name>
    <name type="common">Zebra mussel</name>
    <name type="synonym">Mytilus polymorpha</name>
    <dbReference type="NCBI Taxonomy" id="45954"/>
    <lineage>
        <taxon>Eukaryota</taxon>
        <taxon>Metazoa</taxon>
        <taxon>Spiralia</taxon>
        <taxon>Lophotrochozoa</taxon>
        <taxon>Mollusca</taxon>
        <taxon>Bivalvia</taxon>
        <taxon>Autobranchia</taxon>
        <taxon>Heteroconchia</taxon>
        <taxon>Euheterodonta</taxon>
        <taxon>Imparidentia</taxon>
        <taxon>Neoheterodontei</taxon>
        <taxon>Myida</taxon>
        <taxon>Dreissenoidea</taxon>
        <taxon>Dreissenidae</taxon>
        <taxon>Dreissena</taxon>
    </lineage>
</organism>
<evidence type="ECO:0000313" key="2">
    <source>
        <dbReference type="EMBL" id="KAH3704659.1"/>
    </source>
</evidence>
<feature type="compositionally biased region" description="Basic and acidic residues" evidence="1">
    <location>
        <begin position="91"/>
        <end position="101"/>
    </location>
</feature>
<reference evidence="2" key="1">
    <citation type="journal article" date="2019" name="bioRxiv">
        <title>The Genome of the Zebra Mussel, Dreissena polymorpha: A Resource for Invasive Species Research.</title>
        <authorList>
            <person name="McCartney M.A."/>
            <person name="Auch B."/>
            <person name="Kono T."/>
            <person name="Mallez S."/>
            <person name="Zhang Y."/>
            <person name="Obille A."/>
            <person name="Becker A."/>
            <person name="Abrahante J.E."/>
            <person name="Garbe J."/>
            <person name="Badalamenti J.P."/>
            <person name="Herman A."/>
            <person name="Mangelson H."/>
            <person name="Liachko I."/>
            <person name="Sullivan S."/>
            <person name="Sone E.D."/>
            <person name="Koren S."/>
            <person name="Silverstein K.A.T."/>
            <person name="Beckman K.B."/>
            <person name="Gohl D.M."/>
        </authorList>
    </citation>
    <scope>NUCLEOTIDE SEQUENCE</scope>
    <source>
        <strain evidence="2">Duluth1</strain>
        <tissue evidence="2">Whole animal</tissue>
    </source>
</reference>
<dbReference type="EMBL" id="JAIWYP010000015">
    <property type="protein sequence ID" value="KAH3704659.1"/>
    <property type="molecule type" value="Genomic_DNA"/>
</dbReference>
<evidence type="ECO:0000256" key="1">
    <source>
        <dbReference type="SAM" id="MobiDB-lite"/>
    </source>
</evidence>
<dbReference type="InterPro" id="IPR008491">
    <property type="entry name" value="CDK5RAP3"/>
</dbReference>
<evidence type="ECO:0000313" key="3">
    <source>
        <dbReference type="Proteomes" id="UP000828390"/>
    </source>
</evidence>
<accession>A0A9D4BQC0</accession>
<keyword evidence="3" id="KW-1185">Reference proteome</keyword>
<name>A0A9D4BQC0_DREPO</name>
<protein>
    <submittedName>
        <fullName evidence="2">Uncharacterized protein</fullName>
    </submittedName>
</protein>
<reference evidence="2" key="2">
    <citation type="submission" date="2020-11" db="EMBL/GenBank/DDBJ databases">
        <authorList>
            <person name="McCartney M.A."/>
            <person name="Auch B."/>
            <person name="Kono T."/>
            <person name="Mallez S."/>
            <person name="Becker A."/>
            <person name="Gohl D.M."/>
            <person name="Silverstein K.A.T."/>
            <person name="Koren S."/>
            <person name="Bechman K.B."/>
            <person name="Herman A."/>
            <person name="Abrahante J.E."/>
            <person name="Garbe J."/>
        </authorList>
    </citation>
    <scope>NUCLEOTIDE SEQUENCE</scope>
    <source>
        <strain evidence="2">Duluth1</strain>
        <tissue evidence="2">Whole animal</tissue>
    </source>
</reference>
<comment type="caution">
    <text evidence="2">The sequence shown here is derived from an EMBL/GenBank/DDBJ whole genome shotgun (WGS) entry which is preliminary data.</text>
</comment>
<dbReference type="AlphaFoldDB" id="A0A9D4BQC0"/>
<feature type="region of interest" description="Disordered" evidence="1">
    <location>
        <begin position="33"/>
        <end position="63"/>
    </location>
</feature>
<feature type="region of interest" description="Disordered" evidence="1">
    <location>
        <begin position="78"/>
        <end position="101"/>
    </location>
</feature>
<gene>
    <name evidence="2" type="ORF">DPMN_079718</name>
</gene>
<feature type="compositionally biased region" description="Basic and acidic residues" evidence="1">
    <location>
        <begin position="33"/>
        <end position="61"/>
    </location>
</feature>
<dbReference type="Pfam" id="PF05600">
    <property type="entry name" value="CDK5RAP3"/>
    <property type="match status" value="1"/>
</dbReference>
<dbReference type="Proteomes" id="UP000828390">
    <property type="component" value="Unassembled WGS sequence"/>
</dbReference>